<protein>
    <recommendedName>
        <fullName evidence="3">Endonuclease/exonuclease/phosphatase domain-containing protein</fullName>
    </recommendedName>
</protein>
<gene>
    <name evidence="1" type="primary">Necator_chrX.g25208</name>
    <name evidence="1" type="ORF">RB195_025042</name>
</gene>
<evidence type="ECO:0000313" key="1">
    <source>
        <dbReference type="EMBL" id="KAK6764951.1"/>
    </source>
</evidence>
<dbReference type="EMBL" id="JAVFWL010000006">
    <property type="protein sequence ID" value="KAK6764951.1"/>
    <property type="molecule type" value="Genomic_DNA"/>
</dbReference>
<keyword evidence="2" id="KW-1185">Reference proteome</keyword>
<evidence type="ECO:0008006" key="3">
    <source>
        <dbReference type="Google" id="ProtNLM"/>
    </source>
</evidence>
<name>A0ABR1EST6_NECAM</name>
<dbReference type="Gene3D" id="3.60.10.10">
    <property type="entry name" value="Endonuclease/exonuclease/phosphatase"/>
    <property type="match status" value="1"/>
</dbReference>
<dbReference type="Proteomes" id="UP001303046">
    <property type="component" value="Unassembled WGS sequence"/>
</dbReference>
<comment type="caution">
    <text evidence="1">The sequence shown here is derived from an EMBL/GenBank/DDBJ whole genome shotgun (WGS) entry which is preliminary data.</text>
</comment>
<organism evidence="1 2">
    <name type="scientific">Necator americanus</name>
    <name type="common">Human hookworm</name>
    <dbReference type="NCBI Taxonomy" id="51031"/>
    <lineage>
        <taxon>Eukaryota</taxon>
        <taxon>Metazoa</taxon>
        <taxon>Ecdysozoa</taxon>
        <taxon>Nematoda</taxon>
        <taxon>Chromadorea</taxon>
        <taxon>Rhabditida</taxon>
        <taxon>Rhabditina</taxon>
        <taxon>Rhabditomorpha</taxon>
        <taxon>Strongyloidea</taxon>
        <taxon>Ancylostomatidae</taxon>
        <taxon>Bunostominae</taxon>
        <taxon>Necator</taxon>
    </lineage>
</organism>
<accession>A0ABR1EST6</accession>
<reference evidence="1 2" key="1">
    <citation type="submission" date="2023-08" db="EMBL/GenBank/DDBJ databases">
        <title>A Necator americanus chromosomal reference genome.</title>
        <authorList>
            <person name="Ilik V."/>
            <person name="Petrzelkova K.J."/>
            <person name="Pardy F."/>
            <person name="Fuh T."/>
            <person name="Niatou-Singa F.S."/>
            <person name="Gouil Q."/>
            <person name="Baker L."/>
            <person name="Ritchie M.E."/>
            <person name="Jex A.R."/>
            <person name="Gazzola D."/>
            <person name="Li H."/>
            <person name="Toshio Fujiwara R."/>
            <person name="Zhan B."/>
            <person name="Aroian R.V."/>
            <person name="Pafco B."/>
            <person name="Schwarz E.M."/>
        </authorList>
    </citation>
    <scope>NUCLEOTIDE SEQUENCE [LARGE SCALE GENOMIC DNA]</scope>
    <source>
        <strain evidence="1 2">Aroian</strain>
        <tissue evidence="1">Whole animal</tissue>
    </source>
</reference>
<sequence length="194" mass="22432">MAICTNNAHSLASEAVIEDLMMQARKIKYDVTGLTETGRRHPLNEMDLKKFYGRSHTFFKVIDGDFNAKIDPRRTPEELHIGTNGLQWNKQINPSSVCWTWESADGRYHSEVDNIIVCKRLCVTDVDIVAKFYTGSDHRLFRGRFSFTRREKKAAKFRKQSPRTIINWDLFATLAGLWKGSVMDNIDEECNRLV</sequence>
<evidence type="ECO:0000313" key="2">
    <source>
        <dbReference type="Proteomes" id="UP001303046"/>
    </source>
</evidence>
<dbReference type="InterPro" id="IPR036691">
    <property type="entry name" value="Endo/exonu/phosph_ase_sf"/>
</dbReference>
<dbReference type="SUPFAM" id="SSF56219">
    <property type="entry name" value="DNase I-like"/>
    <property type="match status" value="1"/>
</dbReference>
<proteinExistence type="predicted"/>